<evidence type="ECO:0000259" key="6">
    <source>
        <dbReference type="PROSITE" id="PS51352"/>
    </source>
</evidence>
<evidence type="ECO:0000256" key="2">
    <source>
        <dbReference type="ARBA" id="ARBA00022748"/>
    </source>
</evidence>
<dbReference type="PANTHER" id="PTHR42852:SF6">
    <property type="entry name" value="THIOL:DISULFIDE INTERCHANGE PROTEIN DSBE"/>
    <property type="match status" value="1"/>
</dbReference>
<gene>
    <name evidence="7" type="ORF">ACFFK0_15170</name>
</gene>
<dbReference type="PANTHER" id="PTHR42852">
    <property type="entry name" value="THIOL:DISULFIDE INTERCHANGE PROTEIN DSBE"/>
    <property type="match status" value="1"/>
</dbReference>
<keyword evidence="2" id="KW-0201">Cytochrome c-type biogenesis</keyword>
<dbReference type="Gene3D" id="3.40.30.10">
    <property type="entry name" value="Glutaredoxin"/>
    <property type="match status" value="1"/>
</dbReference>
<dbReference type="PROSITE" id="PS51352">
    <property type="entry name" value="THIOREDOXIN_2"/>
    <property type="match status" value="1"/>
</dbReference>
<accession>A0ABV6DMB5</accession>
<dbReference type="CDD" id="cd02966">
    <property type="entry name" value="TlpA_like_family"/>
    <property type="match status" value="1"/>
</dbReference>
<dbReference type="SUPFAM" id="SSF52833">
    <property type="entry name" value="Thioredoxin-like"/>
    <property type="match status" value="1"/>
</dbReference>
<dbReference type="Pfam" id="PF00578">
    <property type="entry name" value="AhpC-TSA"/>
    <property type="match status" value="1"/>
</dbReference>
<comment type="caution">
    <text evidence="7">The sequence shown here is derived from an EMBL/GenBank/DDBJ whole genome shotgun (WGS) entry which is preliminary data.</text>
</comment>
<keyword evidence="4" id="KW-1015">Disulfide bond</keyword>
<name>A0ABV6DMB5_9BACL</name>
<dbReference type="InterPro" id="IPR013766">
    <property type="entry name" value="Thioredoxin_domain"/>
</dbReference>
<proteinExistence type="predicted"/>
<evidence type="ECO:0000256" key="5">
    <source>
        <dbReference type="ARBA" id="ARBA00023284"/>
    </source>
</evidence>
<dbReference type="PROSITE" id="PS00194">
    <property type="entry name" value="THIOREDOXIN_1"/>
    <property type="match status" value="1"/>
</dbReference>
<dbReference type="Proteomes" id="UP001589776">
    <property type="component" value="Unassembled WGS sequence"/>
</dbReference>
<organism evidence="7 8">
    <name type="scientific">Paenibacillus chartarius</name>
    <dbReference type="NCBI Taxonomy" id="747481"/>
    <lineage>
        <taxon>Bacteria</taxon>
        <taxon>Bacillati</taxon>
        <taxon>Bacillota</taxon>
        <taxon>Bacilli</taxon>
        <taxon>Bacillales</taxon>
        <taxon>Paenibacillaceae</taxon>
        <taxon>Paenibacillus</taxon>
    </lineage>
</organism>
<dbReference type="InterPro" id="IPR000866">
    <property type="entry name" value="AhpC/TSA"/>
</dbReference>
<evidence type="ECO:0000313" key="8">
    <source>
        <dbReference type="Proteomes" id="UP001589776"/>
    </source>
</evidence>
<keyword evidence="5" id="KW-0676">Redox-active center</keyword>
<evidence type="ECO:0000256" key="1">
    <source>
        <dbReference type="ARBA" id="ARBA00004196"/>
    </source>
</evidence>
<keyword evidence="3" id="KW-0735">Signal-anchor</keyword>
<sequence>MKSRNAIVLVVLLALIGLAVYQSVAGAKKEPAVAKEGSVKANYAAPAFELEGLDGGRYRVGGQREKPVVVNFWATWCPPCKEEAPDLQKLYEQYKDQIDFYGVNLTQSDKLDEVRGFVNQYGLKFPILLDKSGGTAELYKFVFIPTSYLIDRQGNVREVVNVLTYAEWEKKLKELAKM</sequence>
<dbReference type="RefSeq" id="WP_377471103.1">
    <property type="nucleotide sequence ID" value="NZ_JBHLWN010000062.1"/>
</dbReference>
<feature type="domain" description="Thioredoxin" evidence="6">
    <location>
        <begin position="39"/>
        <end position="177"/>
    </location>
</feature>
<evidence type="ECO:0000256" key="3">
    <source>
        <dbReference type="ARBA" id="ARBA00022968"/>
    </source>
</evidence>
<dbReference type="EMBL" id="JBHLWN010000062">
    <property type="protein sequence ID" value="MFC0213772.1"/>
    <property type="molecule type" value="Genomic_DNA"/>
</dbReference>
<comment type="subcellular location">
    <subcellularLocation>
        <location evidence="1">Cell envelope</location>
    </subcellularLocation>
</comment>
<keyword evidence="3" id="KW-0812">Transmembrane</keyword>
<keyword evidence="8" id="KW-1185">Reference proteome</keyword>
<evidence type="ECO:0000313" key="7">
    <source>
        <dbReference type="EMBL" id="MFC0213772.1"/>
    </source>
</evidence>
<protein>
    <submittedName>
        <fullName evidence="7">Redoxin domain-containing protein</fullName>
    </submittedName>
</protein>
<dbReference type="InterPro" id="IPR050553">
    <property type="entry name" value="Thioredoxin_ResA/DsbE_sf"/>
</dbReference>
<reference evidence="7 8" key="1">
    <citation type="submission" date="2024-09" db="EMBL/GenBank/DDBJ databases">
        <authorList>
            <person name="Sun Q."/>
            <person name="Mori K."/>
        </authorList>
    </citation>
    <scope>NUCLEOTIDE SEQUENCE [LARGE SCALE GENOMIC DNA]</scope>
    <source>
        <strain evidence="7 8">CCM 7759</strain>
    </source>
</reference>
<dbReference type="InterPro" id="IPR036249">
    <property type="entry name" value="Thioredoxin-like_sf"/>
</dbReference>
<dbReference type="InterPro" id="IPR017937">
    <property type="entry name" value="Thioredoxin_CS"/>
</dbReference>
<evidence type="ECO:0000256" key="4">
    <source>
        <dbReference type="ARBA" id="ARBA00023157"/>
    </source>
</evidence>